<dbReference type="CDD" id="cd00198">
    <property type="entry name" value="vWFA"/>
    <property type="match status" value="1"/>
</dbReference>
<reference evidence="3" key="1">
    <citation type="submission" date="2020-09" db="EMBL/GenBank/DDBJ databases">
        <title>Nocardioides sp. strain MJB4 16S ribosomal RNA gene Genome sequencing and assembly.</title>
        <authorList>
            <person name="Kim I."/>
        </authorList>
    </citation>
    <scope>NUCLEOTIDE SEQUENCE</scope>
    <source>
        <strain evidence="3">MJB4</strain>
    </source>
</reference>
<feature type="region of interest" description="Disordered" evidence="1">
    <location>
        <begin position="409"/>
        <end position="439"/>
    </location>
</feature>
<dbReference type="SMART" id="SM00327">
    <property type="entry name" value="VWA"/>
    <property type="match status" value="1"/>
</dbReference>
<name>A0A927K4P1_9ACTN</name>
<feature type="compositionally biased region" description="Basic residues" evidence="1">
    <location>
        <begin position="11"/>
        <end position="24"/>
    </location>
</feature>
<dbReference type="InterPro" id="IPR002035">
    <property type="entry name" value="VWF_A"/>
</dbReference>
<feature type="compositionally biased region" description="Low complexity" evidence="1">
    <location>
        <begin position="419"/>
        <end position="430"/>
    </location>
</feature>
<evidence type="ECO:0000259" key="2">
    <source>
        <dbReference type="SMART" id="SM00327"/>
    </source>
</evidence>
<feature type="compositionally biased region" description="Basic and acidic residues" evidence="1">
    <location>
        <begin position="1"/>
        <end position="10"/>
    </location>
</feature>
<evidence type="ECO:0000313" key="4">
    <source>
        <dbReference type="Proteomes" id="UP000616839"/>
    </source>
</evidence>
<dbReference type="InterPro" id="IPR036465">
    <property type="entry name" value="vWFA_dom_sf"/>
</dbReference>
<proteinExistence type="predicted"/>
<evidence type="ECO:0000256" key="1">
    <source>
        <dbReference type="SAM" id="MobiDB-lite"/>
    </source>
</evidence>
<feature type="region of interest" description="Disordered" evidence="1">
    <location>
        <begin position="1"/>
        <end position="40"/>
    </location>
</feature>
<accession>A0A927K4P1</accession>
<dbReference type="RefSeq" id="WP_192143740.1">
    <property type="nucleotide sequence ID" value="NZ_JACYXZ010000003.1"/>
</dbReference>
<evidence type="ECO:0000313" key="3">
    <source>
        <dbReference type="EMBL" id="MBD8870444.1"/>
    </source>
</evidence>
<dbReference type="EMBL" id="JACYXZ010000003">
    <property type="protein sequence ID" value="MBD8870444.1"/>
    <property type="molecule type" value="Genomic_DNA"/>
</dbReference>
<gene>
    <name evidence="3" type="ORF">IE331_12480</name>
</gene>
<dbReference type="AlphaFoldDB" id="A0A927K4P1"/>
<dbReference type="SUPFAM" id="SSF53300">
    <property type="entry name" value="vWA-like"/>
    <property type="match status" value="1"/>
</dbReference>
<dbReference type="Proteomes" id="UP000616839">
    <property type="component" value="Unassembled WGS sequence"/>
</dbReference>
<feature type="domain" description="VWFA" evidence="2">
    <location>
        <begin position="488"/>
        <end position="670"/>
    </location>
</feature>
<protein>
    <submittedName>
        <fullName evidence="3">VWA domain-containing protein</fullName>
    </submittedName>
</protein>
<dbReference type="Gene3D" id="3.40.50.410">
    <property type="entry name" value="von Willebrand factor, type A domain"/>
    <property type="match status" value="1"/>
</dbReference>
<comment type="caution">
    <text evidence="3">The sequence shown here is derived from an EMBL/GenBank/DDBJ whole genome shotgun (WGS) entry which is preliminary data.</text>
</comment>
<sequence length="697" mass="76234">MSPPRPERPRRTGRPGRPGHRSRYGRYAGGPDPLAPPVDLGEALDAIGEDVMAGYSPERAMREFLRRGGQDQAGLDELARRVAAKRREMLDRHDLDGTMREVRELLDRAVLEERKQLARDLDDEARFAEMQIGSLPPSTAAAVAELSDYSWRSPSAREDYERIKDLLGRELLDQRFAGMKQALEGATDEDRERVDAMLGDLNELLEAHARGEDTTELFDEFMDQHGDFFPERPANVEELLDSLAQRAAAAQRMRNSMTQEQRDELDALAQQAFGGPGLQQALSRLDQNLQSLRPGEDWGGSERFDGEQGLGLGDGTGVLQDLADLDELAEQLSQAYPGARLDDVDLDTLSRQLGPEAAVSARTLAELEQALRESGYLDRGTDGQLRLSPKAMRQLGKALLKDVATRMSGRQGARDLRQAGAAGERSGASRPWEFGDTEPWDIPRTVTNAVLRQAGGPETVAGGPAPTSGRVRLSVEDVEVQETEARTQAAVALLVDTSFSMAMDGRWVPMKRTALALHTLIRSRFRGDALQLIGFGREARVMEIEQLTALDARWEKGTNLHHGLLLANRHFRRHPSAQPVLLIVTDGEPTSHLGPGGDVMFAYPPHPHTIALSVRELEGSARLGAQTTFFRLGEDPGLARFIEHLARRVDGRVVAPELDDLGAAVVGSYLGSRGPGGPGGPPGAEPGGWFGRGFWVG</sequence>
<organism evidence="3 4">
    <name type="scientific">Nocardioides donggukensis</name>
    <dbReference type="NCBI Taxonomy" id="2774019"/>
    <lineage>
        <taxon>Bacteria</taxon>
        <taxon>Bacillati</taxon>
        <taxon>Actinomycetota</taxon>
        <taxon>Actinomycetes</taxon>
        <taxon>Propionibacteriales</taxon>
        <taxon>Nocardioidaceae</taxon>
        <taxon>Nocardioides</taxon>
    </lineage>
</organism>
<keyword evidence="4" id="KW-1185">Reference proteome</keyword>